<evidence type="ECO:0000313" key="2">
    <source>
        <dbReference type="EMBL" id="OTI60708.1"/>
    </source>
</evidence>
<dbReference type="Proteomes" id="UP000194857">
    <property type="component" value="Unassembled WGS sequence"/>
</dbReference>
<accession>A0A2C9WX36</accession>
<dbReference type="Pfam" id="PF03374">
    <property type="entry name" value="ANT"/>
    <property type="match status" value="1"/>
</dbReference>
<dbReference type="RefSeq" id="WP_073665571.1">
    <property type="nucleotide sequence ID" value="NZ_CAADOK010000650.1"/>
</dbReference>
<dbReference type="InterPro" id="IPR005039">
    <property type="entry name" value="Ant_C"/>
</dbReference>
<reference evidence="2 3" key="1">
    <citation type="submission" date="2017-05" db="EMBL/GenBank/DDBJ databases">
        <authorList>
            <person name="Song R."/>
            <person name="Chenine A.L."/>
            <person name="Ruprecht R.M."/>
        </authorList>
    </citation>
    <scope>NUCLEOTIDE SEQUENCE [LARGE SCALE GENOMIC DNA]</scope>
    <source>
        <strain evidence="2 3">S567_C10_BS</strain>
    </source>
</reference>
<dbReference type="AlphaFoldDB" id="A0A2C9WX36"/>
<evidence type="ECO:0000259" key="1">
    <source>
        <dbReference type="Pfam" id="PF03374"/>
    </source>
</evidence>
<name>A0A2C9WX36_PSEAI</name>
<proteinExistence type="predicted"/>
<protein>
    <submittedName>
        <fullName evidence="2">DNA-binding protein</fullName>
    </submittedName>
</protein>
<sequence length="237" mass="26262">MSQVAVIQQGPVLAMSSREIAALVESRHDNVKRTIERLGEKGVIRFTPSEETSHAGAGARPVSVYLVDKRDSFVVVAQLSPEFTARLVDRWQELESQLAHGVPAVPTNLADALRLAADQVEQNQALQLVISEQAPKVQALERLSGAAGTMCITDAAKHLKINPARLFDWLQQNRWIYRRSGSARWIGYQPRIQDGWIMHKVTVLGRDDQGDERAASQVRITAKGLSVLARKIEEGKL</sequence>
<dbReference type="GO" id="GO:0003677">
    <property type="term" value="F:DNA binding"/>
    <property type="evidence" value="ECO:0007669"/>
    <property type="project" value="UniProtKB-KW"/>
</dbReference>
<comment type="caution">
    <text evidence="2">The sequence shown here is derived from an EMBL/GenBank/DDBJ whole genome shotgun (WGS) entry which is preliminary data.</text>
</comment>
<gene>
    <name evidence="2" type="ORF">CAZ10_16620</name>
</gene>
<organism evidence="2 3">
    <name type="scientific">Pseudomonas aeruginosa</name>
    <dbReference type="NCBI Taxonomy" id="287"/>
    <lineage>
        <taxon>Bacteria</taxon>
        <taxon>Pseudomonadati</taxon>
        <taxon>Pseudomonadota</taxon>
        <taxon>Gammaproteobacteria</taxon>
        <taxon>Pseudomonadales</taxon>
        <taxon>Pseudomonadaceae</taxon>
        <taxon>Pseudomonas</taxon>
    </lineage>
</organism>
<dbReference type="InterPro" id="IPR014054">
    <property type="entry name" value="Phage_regulatory_Rha"/>
</dbReference>
<evidence type="ECO:0000313" key="3">
    <source>
        <dbReference type="Proteomes" id="UP000194857"/>
    </source>
</evidence>
<keyword evidence="2" id="KW-0238">DNA-binding</keyword>
<feature type="domain" description="Antirepressor protein C-terminal" evidence="1">
    <location>
        <begin position="130"/>
        <end position="233"/>
    </location>
</feature>
<dbReference type="Pfam" id="PF09669">
    <property type="entry name" value="Phage_pRha"/>
    <property type="match status" value="1"/>
</dbReference>
<dbReference type="EMBL" id="NFFZ01000008">
    <property type="protein sequence ID" value="OTI60708.1"/>
    <property type="molecule type" value="Genomic_DNA"/>
</dbReference>